<dbReference type="EC" id="2.8.3.8" evidence="3"/>
<dbReference type="InterPro" id="IPR004165">
    <property type="entry name" value="CoA_trans_fam_I"/>
</dbReference>
<dbReference type="Proteomes" id="UP000229713">
    <property type="component" value="Unassembled WGS sequence"/>
</dbReference>
<dbReference type="SMART" id="SM00882">
    <property type="entry name" value="CoA_trans"/>
    <property type="match status" value="1"/>
</dbReference>
<dbReference type="GeneID" id="93753209"/>
<dbReference type="Pfam" id="PF01144">
    <property type="entry name" value="CoA_trans"/>
    <property type="match status" value="1"/>
</dbReference>
<evidence type="ECO:0000256" key="4">
    <source>
        <dbReference type="PIRSR" id="PIRSR000858-1"/>
    </source>
</evidence>
<evidence type="ECO:0000313" key="6">
    <source>
        <dbReference type="EMBL" id="UXE39925.1"/>
    </source>
</evidence>
<dbReference type="PANTHER" id="PTHR43293:SF1">
    <property type="entry name" value="ACETATE COA-TRANSFERASE YDIF"/>
    <property type="match status" value="1"/>
</dbReference>
<dbReference type="Gene3D" id="3.40.1080.10">
    <property type="entry name" value="Glutaconate Coenzyme A-transferase"/>
    <property type="match status" value="2"/>
</dbReference>
<dbReference type="AlphaFoldDB" id="A0A1Y6GGN6"/>
<evidence type="ECO:0000256" key="2">
    <source>
        <dbReference type="ARBA" id="ARBA00022679"/>
    </source>
</evidence>
<dbReference type="PaxDb" id="1286170-RORB6_02370"/>
<sequence length="502" mass="53608">MHGKLKSVEEAVALIKDNSTVAFTGSGGGLLESDYVMAAIATRYRETGHPRNLTLIHALGIGNGKGSGLGRLAIPGLVKRIIGGHWSWSSELQKMARDNEIEAYCLPTGIIMTLYRESGAGRPGVISSVGLGTFVDPLISGGKCNDITCEDIVSRIELDGKTWLHYKPFKVDVAVIHGSQADVVANISTSEEPAELDTYAVALAAHNNGGMVIAQVKSTADQHFVPARKVTVPGVMIDHIVECPAQWQSYLAEYDPAISGQVAPPDEHPLDAPAEGIRRLISGLAVRELKPNMRVNYGFGIPGGISAMADKSLVDSCWQMVEQGIHNGQLLDGALFGAAKYPHAIVSSLDQFDLFSGGGLDITFLGMGEMDAEGNVNVSQLGDTIVGPGGFIDITCGAKKVVFCGTFEAKGLQVCQQGARLQIESHGQIPKLVRKVRHITFSGPEAIKRGQEVLYVTERAIFRLTEEGVELAAIVSGVNLEQDVLQRMQFCPKVDSPAVVSL</sequence>
<keyword evidence="9" id="KW-1185">Reference proteome</keyword>
<feature type="active site" description="5-glutamyl coenzyme A thioester intermediate" evidence="4">
    <location>
        <position position="322"/>
    </location>
</feature>
<dbReference type="eggNOG" id="COG4670">
    <property type="taxonomic scope" value="Bacteria"/>
</dbReference>
<dbReference type="GO" id="GO:0008775">
    <property type="term" value="F:acetate CoA-transferase activity"/>
    <property type="evidence" value="ECO:0007669"/>
    <property type="project" value="UniProtKB-EC"/>
</dbReference>
<gene>
    <name evidence="5" type="ORF">CFY86_17700</name>
    <name evidence="7" type="ORF">LM286_08795</name>
    <name evidence="6" type="ORF">N2J37_09370</name>
</gene>
<dbReference type="InterPro" id="IPR037171">
    <property type="entry name" value="NagB/RpiA_transferase-like"/>
</dbReference>
<dbReference type="Proteomes" id="UP001064206">
    <property type="component" value="Chromosome"/>
</dbReference>
<organism evidence="5 8">
    <name type="scientific">Raoultella ornithinolytica</name>
    <name type="common">Klebsiella ornithinolytica</name>
    <dbReference type="NCBI Taxonomy" id="54291"/>
    <lineage>
        <taxon>Bacteria</taxon>
        <taxon>Pseudomonadati</taxon>
        <taxon>Pseudomonadota</taxon>
        <taxon>Gammaproteobacteria</taxon>
        <taxon>Enterobacterales</taxon>
        <taxon>Enterobacteriaceae</taxon>
        <taxon>Klebsiella/Raoultella group</taxon>
        <taxon>Raoultella</taxon>
    </lineage>
</organism>
<dbReference type="EMBL" id="CP145163">
    <property type="protein sequence ID" value="WWC13394.1"/>
    <property type="molecule type" value="Genomic_DNA"/>
</dbReference>
<dbReference type="Proteomes" id="UP001350972">
    <property type="component" value="Chromosome"/>
</dbReference>
<comment type="function">
    <text evidence="3">CoA transferase having broad substrate specificity for short-chain acyl-CoA thioesters with the activity decreasing when the length of the carboxylic acid chain exceeds four carbons.</text>
</comment>
<keyword evidence="2 3" id="KW-0808">Transferase</keyword>
<reference evidence="5 8" key="1">
    <citation type="submission" date="2017-07" db="EMBL/GenBank/DDBJ databases">
        <title>Raoultella ornithinolytica strain HH3 draft genome.</title>
        <authorList>
            <person name="Duceppe M.-O."/>
            <person name="Huang H."/>
            <person name="Phipps-Todd B."/>
        </authorList>
    </citation>
    <scope>NUCLEOTIDE SEQUENCE [LARGE SCALE GENOMIC DNA]</scope>
    <source>
        <strain evidence="5 8">HH3</strain>
    </source>
</reference>
<dbReference type="EMBL" id="NKYI01000025">
    <property type="protein sequence ID" value="PIK82953.1"/>
    <property type="molecule type" value="Genomic_DNA"/>
</dbReference>
<evidence type="ECO:0000313" key="7">
    <source>
        <dbReference type="EMBL" id="WWC13394.1"/>
    </source>
</evidence>
<evidence type="ECO:0000256" key="3">
    <source>
        <dbReference type="PIRNR" id="PIRNR000858"/>
    </source>
</evidence>
<dbReference type="EMBL" id="CP104450">
    <property type="protein sequence ID" value="UXE39925.1"/>
    <property type="molecule type" value="Genomic_DNA"/>
</dbReference>
<dbReference type="RefSeq" id="WP_004864457.1">
    <property type="nucleotide sequence ID" value="NZ_ABDFAB020000013.1"/>
</dbReference>
<proteinExistence type="inferred from homology"/>
<evidence type="ECO:0000313" key="8">
    <source>
        <dbReference type="Proteomes" id="UP000229713"/>
    </source>
</evidence>
<evidence type="ECO:0000256" key="1">
    <source>
        <dbReference type="ARBA" id="ARBA00007154"/>
    </source>
</evidence>
<reference evidence="7 9" key="3">
    <citation type="submission" date="2024-02" db="EMBL/GenBank/DDBJ databases">
        <title>Tn5403 promotes plasmid rearrangements and degradation of the Klebsiella pneumoniae carbapenemase (KPC) transposon Tn4401.</title>
        <authorList>
            <person name="Sheppard A.E."/>
            <person name="Barry K.E."/>
            <person name="Parikh H.I."/>
            <person name="Vegesana K."/>
            <person name="Sebra R."/>
            <person name="George S."/>
            <person name="Sanderson N.D."/>
            <person name="Stoesser N."/>
            <person name="Eyre D.W."/>
            <person name="Crook D.W."/>
            <person name="Walker A.S."/>
            <person name="Mathers A.J."/>
        </authorList>
    </citation>
    <scope>NUCLEOTIDE SEQUENCE [LARGE SCALE GENOMIC DNA]</scope>
    <source>
        <strain evidence="7 9">CAV1921</strain>
    </source>
</reference>
<comment type="similarity">
    <text evidence="1 3">Belongs to the 3-oxoacid CoA-transferase family.</text>
</comment>
<dbReference type="SUPFAM" id="SSF100950">
    <property type="entry name" value="NagB/RpiA/CoA transferase-like"/>
    <property type="match status" value="2"/>
</dbReference>
<dbReference type="PIRSF" id="PIRSF000858">
    <property type="entry name" value="SCOT-t"/>
    <property type="match status" value="1"/>
</dbReference>
<dbReference type="GO" id="GO:0046952">
    <property type="term" value="P:ketone body catabolic process"/>
    <property type="evidence" value="ECO:0007669"/>
    <property type="project" value="InterPro"/>
</dbReference>
<comment type="catalytic activity">
    <reaction evidence="3">
        <text>an acyl-CoA + acetate = a carboxylate + acetyl-CoA</text>
        <dbReference type="Rhea" id="RHEA:13381"/>
        <dbReference type="ChEBI" id="CHEBI:29067"/>
        <dbReference type="ChEBI" id="CHEBI:30089"/>
        <dbReference type="ChEBI" id="CHEBI:57288"/>
        <dbReference type="ChEBI" id="CHEBI:58342"/>
        <dbReference type="EC" id="2.8.3.8"/>
    </reaction>
</comment>
<dbReference type="PANTHER" id="PTHR43293">
    <property type="entry name" value="ACETATE COA-TRANSFERASE YDIF"/>
    <property type="match status" value="1"/>
</dbReference>
<evidence type="ECO:0000313" key="5">
    <source>
        <dbReference type="EMBL" id="PIK82953.1"/>
    </source>
</evidence>
<name>A0A1Y6GGN6_RAOOR</name>
<dbReference type="InterPro" id="IPR014388">
    <property type="entry name" value="3-oxoacid_CoA-transferase"/>
</dbReference>
<reference evidence="6" key="2">
    <citation type="submission" date="2022-09" db="EMBL/GenBank/DDBJ databases">
        <title>Multidrug resistance Raoultella ornithinolytica Strain MQB_Silv_108.</title>
        <authorList>
            <person name="Quintela-Baluja M."/>
        </authorList>
    </citation>
    <scope>NUCLEOTIDE SEQUENCE</scope>
    <source>
        <strain evidence="6">MQB_Silv_108</strain>
    </source>
</reference>
<protein>
    <recommendedName>
        <fullName evidence="3">Acetate CoA-transferase YdiF</fullName>
        <ecNumber evidence="3">2.8.3.8</ecNumber>
    </recommendedName>
</protein>
<evidence type="ECO:0000313" key="9">
    <source>
        <dbReference type="Proteomes" id="UP001350972"/>
    </source>
</evidence>
<accession>A0A1Y6GGN6</accession>